<organism evidence="9 10">
    <name type="scientific">alphacoronavirus sp. WA3607</name>
    <dbReference type="NCBI Taxonomy" id="3070155"/>
    <lineage>
        <taxon>Viruses</taxon>
        <taxon>Riboviria</taxon>
        <taxon>Orthornavirae</taxon>
        <taxon>Pisuviricota</taxon>
        <taxon>Pisoniviricetes</taxon>
        <taxon>Nidovirales</taxon>
        <taxon>Cornidovirineae</taxon>
        <taxon>Coronaviridae</taxon>
        <taxon>Orthocoronavirinae</taxon>
        <taxon>Alphacoronavirus</taxon>
        <taxon>Decacovirus</taxon>
        <taxon>Alphacoronavirus australiense</taxon>
        <taxon>Alphacoronavirus WA3607</taxon>
    </lineage>
</organism>
<dbReference type="GO" id="GO:0044178">
    <property type="term" value="C:host cell Golgi membrane"/>
    <property type="evidence" value="ECO:0007669"/>
    <property type="project" value="UniProtKB-SubCell"/>
</dbReference>
<evidence type="ECO:0000256" key="7">
    <source>
        <dbReference type="HAMAP-Rule" id="MF_04205"/>
    </source>
</evidence>
<dbReference type="InterPro" id="IPR043507">
    <property type="entry name" value="E_protein_aCoV"/>
</dbReference>
<dbReference type="PROSITE" id="PS51926">
    <property type="entry name" value="COV_E"/>
    <property type="match status" value="1"/>
</dbReference>
<evidence type="ECO:0000256" key="6">
    <source>
        <dbReference type="ARBA" id="ARBA00023136"/>
    </source>
</evidence>
<gene>
    <name evidence="7" type="primary">E</name>
</gene>
<dbReference type="GO" id="GO:0140975">
    <property type="term" value="P:disruption of cellular anatomical structure in another organism"/>
    <property type="evidence" value="ECO:0007669"/>
    <property type="project" value="UniProtKB-UniRule"/>
</dbReference>
<feature type="transmembrane region" description="Helical" evidence="8">
    <location>
        <begin position="18"/>
        <end position="43"/>
    </location>
</feature>
<evidence type="ECO:0000256" key="8">
    <source>
        <dbReference type="SAM" id="Phobius"/>
    </source>
</evidence>
<comment type="similarity">
    <text evidence="7">Belongs to the alphacoronaviruses E protein family.</text>
</comment>
<dbReference type="GO" id="GO:0016020">
    <property type="term" value="C:membrane"/>
    <property type="evidence" value="ECO:0007669"/>
    <property type="project" value="UniProtKB-UniRule"/>
</dbReference>
<keyword evidence="6 7" id="KW-0472">Membrane</keyword>
<evidence type="ECO:0000313" key="9">
    <source>
        <dbReference type="EMBL" id="QGX41953.1"/>
    </source>
</evidence>
<keyword evidence="4 7" id="KW-1043">Host membrane</keyword>
<evidence type="ECO:0000256" key="5">
    <source>
        <dbReference type="ARBA" id="ARBA00022989"/>
    </source>
</evidence>
<dbReference type="Pfam" id="PF02723">
    <property type="entry name" value="CoV_E"/>
    <property type="match status" value="1"/>
</dbReference>
<sequence length="82" mass="9602">MKFNCTKMLLRLVNDNGIVINVILWLFVLLFVLIICITFIQLIQLCISCHRFVSSTVYIPAYKAYKLYQNYMQITPLPVIDV</sequence>
<evidence type="ECO:0000313" key="10">
    <source>
        <dbReference type="Proteomes" id="UP001201848"/>
    </source>
</evidence>
<dbReference type="InterPro" id="IPR003873">
    <property type="entry name" value="E_protein_CoV"/>
</dbReference>
<keyword evidence="2 7" id="KW-0053">Apoptosis</keyword>
<dbReference type="EMBL" id="MK472070">
    <property type="protein sequence ID" value="QGX41953.1"/>
    <property type="molecule type" value="Genomic_RNA"/>
</dbReference>
<feature type="topological domain" description="Intravirion" evidence="7">
    <location>
        <begin position="44"/>
        <end position="82"/>
    </location>
</feature>
<proteinExistence type="inferred from homology"/>
<dbReference type="GO" id="GO:0046760">
    <property type="term" value="P:viral budding from Golgi membrane"/>
    <property type="evidence" value="ECO:0007669"/>
    <property type="project" value="UniProtKB-UniRule"/>
</dbReference>
<reference evidence="9" key="1">
    <citation type="submission" date="2019-01" db="EMBL/GenBank/DDBJ databases">
        <title>Diversity of Adenoviruses, Coronaviruses and Paramyxoviruses in Western Australian microbat communities.</title>
        <authorList>
            <person name="O'Dea M."/>
            <person name="Prada D."/>
            <person name="Jackson B."/>
            <person name="Boyd V."/>
            <person name="Baker M."/>
        </authorList>
    </citation>
    <scope>NUCLEOTIDE SEQUENCE</scope>
    <source>
        <strain evidence="9">WA3607</strain>
    </source>
</reference>
<dbReference type="HAMAP" id="MF_04205">
    <property type="entry name" value="ALPHA_CORONA_E"/>
    <property type="match status" value="1"/>
</dbReference>
<keyword evidence="1 7" id="KW-0812">Transmembrane</keyword>
<comment type="subunit">
    <text evidence="7">Homopentamer. Interacts with membrane protein M in the budding compartment of the host cell, which is located between endoplasmic reticulum and the Golgi complex. Interacts with Nucleoprotein.</text>
</comment>
<feature type="topological domain" description="Virion surface" evidence="7">
    <location>
        <begin position="1"/>
        <end position="22"/>
    </location>
</feature>
<keyword evidence="5 7" id="KW-1133">Transmembrane helix</keyword>
<dbReference type="Proteomes" id="UP001201848">
    <property type="component" value="Segment"/>
</dbReference>
<protein>
    <recommendedName>
        <fullName evidence="7">Envelope small membrane protein</fullName>
        <shortName evidence="7">E protein</shortName>
        <shortName evidence="7">sM protein</shortName>
    </recommendedName>
</protein>
<comment type="subcellular location">
    <subcellularLocation>
        <location evidence="7">Host Golgi apparatus membrane</location>
        <topology evidence="7">Single-pass type III membrane protein</topology>
    </subcellularLocation>
    <text evidence="7">The cytoplasmic tail functions as a Golgi complex-targeting signal.</text>
</comment>
<evidence type="ECO:0000256" key="2">
    <source>
        <dbReference type="ARBA" id="ARBA00022703"/>
    </source>
</evidence>
<evidence type="ECO:0000256" key="1">
    <source>
        <dbReference type="ARBA" id="ARBA00022692"/>
    </source>
</evidence>
<evidence type="ECO:0000256" key="3">
    <source>
        <dbReference type="ARBA" id="ARBA00022812"/>
    </source>
</evidence>
<accession>A0AA48Z9C3</accession>
<comment type="function">
    <text evidence="7">Plays a central role in virus morphogenesis and assembly. Acts as a viroporin and self-assembles in host membranes forming pentameric protein-lipid pores that allow ion transport. Also plays a role in the induction of apoptosis.</text>
</comment>
<keyword evidence="10" id="KW-1185">Reference proteome</keyword>
<name>A0AA48Z9C3_9ALPC</name>
<keyword evidence="3 7" id="KW-1040">Host Golgi apparatus</keyword>
<evidence type="ECO:0000256" key="4">
    <source>
        <dbReference type="ARBA" id="ARBA00022870"/>
    </source>
</evidence>